<evidence type="ECO:0000313" key="2">
    <source>
        <dbReference type="Proteomes" id="UP000269154"/>
    </source>
</evidence>
<dbReference type="AlphaFoldDB" id="A0A3N6P2N7"/>
<accession>A0A3N6P2N7</accession>
<protein>
    <submittedName>
        <fullName evidence="1">DUF4058 family protein</fullName>
    </submittedName>
</protein>
<name>A0A3N6P2N7_9CYAN</name>
<dbReference type="Proteomes" id="UP000269154">
    <property type="component" value="Unassembled WGS sequence"/>
</dbReference>
<dbReference type="Pfam" id="PF13267">
    <property type="entry name" value="DUF4058"/>
    <property type="match status" value="1"/>
</dbReference>
<organism evidence="1 2">
    <name type="scientific">Okeania hirsuta</name>
    <dbReference type="NCBI Taxonomy" id="1458930"/>
    <lineage>
        <taxon>Bacteria</taxon>
        <taxon>Bacillati</taxon>
        <taxon>Cyanobacteriota</taxon>
        <taxon>Cyanophyceae</taxon>
        <taxon>Oscillatoriophycideae</taxon>
        <taxon>Oscillatoriales</taxon>
        <taxon>Microcoleaceae</taxon>
        <taxon>Okeania</taxon>
    </lineage>
</organism>
<proteinExistence type="predicted"/>
<reference evidence="1 2" key="1">
    <citation type="journal article" date="2018" name="ACS Chem. Biol.">
        <title>Ketoreductase domain dysfunction expands chemodiversity: malyngamide biosynthesis in the cyanobacterium Okeania hirsuta.</title>
        <authorList>
            <person name="Moss N.A."/>
            <person name="Leao T."/>
            <person name="Rankin M."/>
            <person name="McCullough T.M."/>
            <person name="Qu P."/>
            <person name="Korobeynikov A."/>
            <person name="Smith J.L."/>
            <person name="Gerwick L."/>
            <person name="Gerwick W.H."/>
        </authorList>
    </citation>
    <scope>NUCLEOTIDE SEQUENCE [LARGE SCALE GENOMIC DNA]</scope>
    <source>
        <strain evidence="1 2">PAB10Feb10-1</strain>
    </source>
</reference>
<evidence type="ECO:0000313" key="1">
    <source>
        <dbReference type="EMBL" id="RQH26140.1"/>
    </source>
</evidence>
<dbReference type="InterPro" id="IPR025132">
    <property type="entry name" value="DUF4058"/>
</dbReference>
<gene>
    <name evidence="1" type="ORF">D5R40_28480</name>
</gene>
<keyword evidence="2" id="KW-1185">Reference proteome</keyword>
<dbReference type="OrthoDB" id="517639at2"/>
<dbReference type="EMBL" id="RCBY01000279">
    <property type="protein sequence ID" value="RQH26140.1"/>
    <property type="molecule type" value="Genomic_DNA"/>
</dbReference>
<dbReference type="RefSeq" id="WP_124146839.1">
    <property type="nucleotide sequence ID" value="NZ_CAWOKI010000202.1"/>
</dbReference>
<comment type="caution">
    <text evidence="1">The sequence shown here is derived from an EMBL/GenBank/DDBJ whole genome shotgun (WGS) entry which is preliminary data.</text>
</comment>
<sequence length="244" mass="27907">MPSPFPGMDPYLEHPDLWSGLHLFLISNLAQLLSPQLRPKYFVSVEVRMYEDNDTESLLVGLPDVSVLSKKNQTNESNYTESQVTATATSTKPITVTLPIPITIRQGYLEIQEVATKEVVTTIEILSPSNKRGGKGRKIYQKKREKILDSLTNFIEIYLLRRGQRMPILDHKSKSHYQILVSRGKQRPRADLYAFNIQNKIPEFPLPLRPEDTEPIIDLQALLNNIYDVGSYDLKIDYTQKPVP</sequence>